<gene>
    <name evidence="4" type="primary">moeA_6</name>
    <name evidence="4" type="ORF">GALL_158780</name>
</gene>
<name>A0A1J5SJY3_9ZZZZ</name>
<dbReference type="GO" id="GO:0061599">
    <property type="term" value="F:molybdopterin molybdotransferase activity"/>
    <property type="evidence" value="ECO:0007669"/>
    <property type="project" value="UniProtKB-EC"/>
</dbReference>
<accession>A0A1J5SJY3</accession>
<dbReference type="SMART" id="SM00852">
    <property type="entry name" value="MoCF_biosynth"/>
    <property type="match status" value="1"/>
</dbReference>
<dbReference type="InterPro" id="IPR038987">
    <property type="entry name" value="MoeA-like"/>
</dbReference>
<dbReference type="Pfam" id="PF00994">
    <property type="entry name" value="MoCF_biosynth"/>
    <property type="match status" value="1"/>
</dbReference>
<proteinExistence type="predicted"/>
<dbReference type="Gene3D" id="2.40.340.10">
    <property type="entry name" value="MoeA, C-terminal, domain IV"/>
    <property type="match status" value="1"/>
</dbReference>
<dbReference type="EC" id="2.10.1.1" evidence="4"/>
<keyword evidence="4" id="KW-0808">Transferase</keyword>
<dbReference type="InterPro" id="IPR005111">
    <property type="entry name" value="MoeA_C_domain_IV"/>
</dbReference>
<evidence type="ECO:0000313" key="4">
    <source>
        <dbReference type="EMBL" id="OIR02020.1"/>
    </source>
</evidence>
<evidence type="ECO:0000259" key="3">
    <source>
        <dbReference type="SMART" id="SM00852"/>
    </source>
</evidence>
<reference evidence="4" key="1">
    <citation type="submission" date="2016-10" db="EMBL/GenBank/DDBJ databases">
        <title>Sequence of Gallionella enrichment culture.</title>
        <authorList>
            <person name="Poehlein A."/>
            <person name="Muehling M."/>
            <person name="Daniel R."/>
        </authorList>
    </citation>
    <scope>NUCLEOTIDE SEQUENCE</scope>
</reference>
<dbReference type="InterPro" id="IPR036135">
    <property type="entry name" value="MoeA_linker/N_sf"/>
</dbReference>
<dbReference type="GO" id="GO:0006777">
    <property type="term" value="P:Mo-molybdopterin cofactor biosynthetic process"/>
    <property type="evidence" value="ECO:0007669"/>
    <property type="project" value="UniProtKB-KW"/>
</dbReference>
<dbReference type="PANTHER" id="PTHR10192">
    <property type="entry name" value="MOLYBDOPTERIN BIOSYNTHESIS PROTEIN"/>
    <property type="match status" value="1"/>
</dbReference>
<dbReference type="InterPro" id="IPR001453">
    <property type="entry name" value="MoaB/Mog_dom"/>
</dbReference>
<dbReference type="SUPFAM" id="SSF53218">
    <property type="entry name" value="Molybdenum cofactor biosynthesis proteins"/>
    <property type="match status" value="1"/>
</dbReference>
<dbReference type="Gene3D" id="3.90.105.10">
    <property type="entry name" value="Molybdopterin biosynthesis moea protein, domain 2"/>
    <property type="match status" value="1"/>
</dbReference>
<keyword evidence="2" id="KW-0501">Molybdenum cofactor biosynthesis</keyword>
<comment type="pathway">
    <text evidence="1">Cofactor biosynthesis; molybdopterin biosynthesis.</text>
</comment>
<protein>
    <submittedName>
        <fullName evidence="4">Molybdopterin molybdenumtransferase</fullName>
        <ecNumber evidence="4">2.10.1.1</ecNumber>
    </submittedName>
</protein>
<dbReference type="CDD" id="cd00887">
    <property type="entry name" value="MoeA"/>
    <property type="match status" value="1"/>
</dbReference>
<evidence type="ECO:0000256" key="1">
    <source>
        <dbReference type="ARBA" id="ARBA00005046"/>
    </source>
</evidence>
<organism evidence="4">
    <name type="scientific">mine drainage metagenome</name>
    <dbReference type="NCBI Taxonomy" id="410659"/>
    <lineage>
        <taxon>unclassified sequences</taxon>
        <taxon>metagenomes</taxon>
        <taxon>ecological metagenomes</taxon>
    </lineage>
</organism>
<dbReference type="UniPathway" id="UPA00344"/>
<dbReference type="SUPFAM" id="SSF63867">
    <property type="entry name" value="MoeA C-terminal domain-like"/>
    <property type="match status" value="1"/>
</dbReference>
<dbReference type="InterPro" id="IPR036425">
    <property type="entry name" value="MoaB/Mog-like_dom_sf"/>
</dbReference>
<feature type="domain" description="MoaB/Mog" evidence="3">
    <location>
        <begin position="184"/>
        <end position="331"/>
    </location>
</feature>
<dbReference type="InterPro" id="IPR005110">
    <property type="entry name" value="MoeA_linker/N"/>
</dbReference>
<dbReference type="AlphaFoldDB" id="A0A1J5SJY3"/>
<evidence type="ECO:0000256" key="2">
    <source>
        <dbReference type="ARBA" id="ARBA00023150"/>
    </source>
</evidence>
<dbReference type="Pfam" id="PF03453">
    <property type="entry name" value="MoeA_N"/>
    <property type="match status" value="1"/>
</dbReference>
<dbReference type="EMBL" id="MLJW01000078">
    <property type="protein sequence ID" value="OIR02020.1"/>
    <property type="molecule type" value="Genomic_DNA"/>
</dbReference>
<sequence length="420" mass="43285">MIPYLHAKELLLARAGAVRPVMLPLDQAAGRVAAAPVAAAFPVPSFHNSAMDGFALAADAAAGAKPEQPLRLPVAAVAAAGGGPALWRPGAVVQIMTGAALPPGPDTVVPIENVTVERGGDGVAQAITLTAPLRPGSHIRRQGEDFAVGDPLLAAGERITPHQIMALAALGVGRVMVAAAPLLTVLATGDEVRPVTADHDGAPPGGDAIFNANSPYLLAAAGLWGAETEDGGQVPDTRAAFAQALRGLMARNRPGRVVLSTGAVSKGEFDFVPDALADVGAEILFHRAAIRPGKPILFALLPGGIPFFGLPGNPISAAVGFRFFVVPLLRARLGLPPEMPWRLPLARPHAVKPGYTVFLKAALSIGGGGTPRVEILPGQESFRIRPMLAANGWVAWGESCSELESGHLVDFYPAFPQTVA</sequence>
<dbReference type="Gene3D" id="2.170.190.11">
    <property type="entry name" value="Molybdopterin biosynthesis moea protein, domain 3"/>
    <property type="match status" value="1"/>
</dbReference>
<dbReference type="Pfam" id="PF03454">
    <property type="entry name" value="MoeA_C"/>
    <property type="match status" value="1"/>
</dbReference>
<dbReference type="Gene3D" id="3.40.980.10">
    <property type="entry name" value="MoaB/Mog-like domain"/>
    <property type="match status" value="1"/>
</dbReference>
<dbReference type="InterPro" id="IPR036688">
    <property type="entry name" value="MoeA_C_domain_IV_sf"/>
</dbReference>
<dbReference type="GO" id="GO:0005829">
    <property type="term" value="C:cytosol"/>
    <property type="evidence" value="ECO:0007669"/>
    <property type="project" value="TreeGrafter"/>
</dbReference>
<dbReference type="PANTHER" id="PTHR10192:SF5">
    <property type="entry name" value="GEPHYRIN"/>
    <property type="match status" value="1"/>
</dbReference>
<comment type="caution">
    <text evidence="4">The sequence shown here is derived from an EMBL/GenBank/DDBJ whole genome shotgun (WGS) entry which is preliminary data.</text>
</comment>
<dbReference type="SUPFAM" id="SSF63882">
    <property type="entry name" value="MoeA N-terminal region -like"/>
    <property type="match status" value="1"/>
</dbReference>